<comment type="caution">
    <text evidence="4">The sequence shown here is derived from an EMBL/GenBank/DDBJ whole genome shotgun (WGS) entry which is preliminary data.</text>
</comment>
<evidence type="ECO:0000313" key="5">
    <source>
        <dbReference type="Proteomes" id="UP001387100"/>
    </source>
</evidence>
<keyword evidence="5" id="KW-1185">Reference proteome</keyword>
<evidence type="ECO:0000259" key="2">
    <source>
        <dbReference type="Pfam" id="PF00723"/>
    </source>
</evidence>
<feature type="domain" description="GH15-like" evidence="2">
    <location>
        <begin position="574"/>
        <end position="618"/>
    </location>
</feature>
<dbReference type="Gene3D" id="1.50.10.10">
    <property type="match status" value="1"/>
</dbReference>
<feature type="domain" description="Trehalase-like N-terminal" evidence="3">
    <location>
        <begin position="36"/>
        <end position="171"/>
    </location>
</feature>
<feature type="compositionally biased region" description="Low complexity" evidence="1">
    <location>
        <begin position="1"/>
        <end position="29"/>
    </location>
</feature>
<evidence type="ECO:0000256" key="1">
    <source>
        <dbReference type="SAM" id="MobiDB-lite"/>
    </source>
</evidence>
<keyword evidence="4" id="KW-0378">Hydrolase</keyword>
<evidence type="ECO:0000259" key="3">
    <source>
        <dbReference type="Pfam" id="PF19291"/>
    </source>
</evidence>
<dbReference type="InterPro" id="IPR008928">
    <property type="entry name" value="6-hairpin_glycosidase_sf"/>
</dbReference>
<accession>A0ABU8RIH1</accession>
<proteinExistence type="predicted"/>
<evidence type="ECO:0000313" key="4">
    <source>
        <dbReference type="EMBL" id="MEJ5944764.1"/>
    </source>
</evidence>
<dbReference type="InterPro" id="IPR011613">
    <property type="entry name" value="GH15-like"/>
</dbReference>
<dbReference type="Pfam" id="PF19291">
    <property type="entry name" value="TREH_N"/>
    <property type="match status" value="1"/>
</dbReference>
<name>A0ABU8RIH1_9ACTN</name>
<dbReference type="EMBL" id="JBBIAA010000003">
    <property type="protein sequence ID" value="MEJ5944764.1"/>
    <property type="molecule type" value="Genomic_DNA"/>
</dbReference>
<dbReference type="Pfam" id="PF00723">
    <property type="entry name" value="Glyco_hydro_15"/>
    <property type="match status" value="2"/>
</dbReference>
<feature type="domain" description="GH15-like" evidence="2">
    <location>
        <begin position="258"/>
        <end position="569"/>
    </location>
</feature>
<protein>
    <submittedName>
        <fullName evidence="4">Glycoside hydrolase family 15 protein</fullName>
    </submittedName>
</protein>
<dbReference type="RefSeq" id="WP_339574145.1">
    <property type="nucleotide sequence ID" value="NZ_JBBIAA010000003.1"/>
</dbReference>
<organism evidence="4 5">
    <name type="scientific">Pseudokineococcus basanitobsidens</name>
    <dbReference type="NCBI Taxonomy" id="1926649"/>
    <lineage>
        <taxon>Bacteria</taxon>
        <taxon>Bacillati</taxon>
        <taxon>Actinomycetota</taxon>
        <taxon>Actinomycetes</taxon>
        <taxon>Kineosporiales</taxon>
        <taxon>Kineosporiaceae</taxon>
        <taxon>Pseudokineococcus</taxon>
    </lineage>
</organism>
<dbReference type="InterPro" id="IPR045582">
    <property type="entry name" value="Trehalase-like_N"/>
</dbReference>
<dbReference type="SUPFAM" id="SSF48208">
    <property type="entry name" value="Six-hairpin glycosidases"/>
    <property type="match status" value="1"/>
</dbReference>
<dbReference type="PANTHER" id="PTHR31616">
    <property type="entry name" value="TREHALASE"/>
    <property type="match status" value="1"/>
</dbReference>
<reference evidence="4 5" key="1">
    <citation type="journal article" date="2017" name="Int. J. Syst. Evol. Microbiol.">
        <title>Pseudokineococcus basanitobsidens sp. nov., isolated from volcanic rock.</title>
        <authorList>
            <person name="Lee D.W."/>
            <person name="Park M.Y."/>
            <person name="Kim J.J."/>
            <person name="Kim B.S."/>
        </authorList>
    </citation>
    <scope>NUCLEOTIDE SEQUENCE [LARGE SCALE GENOMIC DNA]</scope>
    <source>
        <strain evidence="4 5">DSM 103726</strain>
    </source>
</reference>
<dbReference type="GO" id="GO:0016787">
    <property type="term" value="F:hydrolase activity"/>
    <property type="evidence" value="ECO:0007669"/>
    <property type="project" value="UniProtKB-KW"/>
</dbReference>
<dbReference type="InterPro" id="IPR012341">
    <property type="entry name" value="6hp_glycosidase-like_sf"/>
</dbReference>
<sequence>MPASPQTTGSSSTTGTSSTSGSSPTSGSPATGGPGLHIEDYALISDCHSAALVGRDGSVDWLCLPRYDSPAVFSALLGSAEHGRWLLRPVDDGATCERRYVDDSFVLETTWTTSTGVVRVTDLMPTNDDRADVVRRVEGVRGSVRMRQELVVRPEYAKVMPWVRRVSDPDGLDGLLAVAGPDAFLLRGGPMPTPDDHRHAGEWDQEEGERHDVSLTWYRSFRDMPSRLDVDERLAATLAWWQDWADRADPGEHHPHAVRRSLLVLRALTHADTGGIVAAATTSLPEDFGGERNWDYRYVWLRDAALTLEALLTHGYREEAERWRRWLLRAVAGEPDDVQIMYGLAGERELPEHEQPQLPGYEGSSPVRTGNGAVDQYQADVLGEVLVALDRARREGVPEDEFSWPLQRALLGYVEENWERKDHGIWEMRGDLQHFTHSRVMVWAALDRGVRAVREGGMDGPADRWAELRDRVRAEVEEHGWDADRGTYTQVYGSPQVDASLLMLAQVGFLPADDPRMLGTVRALEEDLLRDGLLLRYDTGPGLDGLSGDEHPFMACSFWLVEQYARSGRLEDAHALMDRCLACSNDLGLLSEEYDAGAGRQAGNVPQALSHLALVRAADALGSCEPEGHR</sequence>
<gene>
    <name evidence="4" type="ORF">WDZ17_05590</name>
</gene>
<dbReference type="Proteomes" id="UP001387100">
    <property type="component" value="Unassembled WGS sequence"/>
</dbReference>
<feature type="region of interest" description="Disordered" evidence="1">
    <location>
        <begin position="1"/>
        <end position="34"/>
    </location>
</feature>
<dbReference type="PANTHER" id="PTHR31616:SF0">
    <property type="entry name" value="GLUCAN 1,4-ALPHA-GLUCOSIDASE"/>
    <property type="match status" value="1"/>
</dbReference>